<dbReference type="PANTHER" id="PTHR43280">
    <property type="entry name" value="ARAC-FAMILY TRANSCRIPTIONAL REGULATOR"/>
    <property type="match status" value="1"/>
</dbReference>
<dbReference type="InterPro" id="IPR037923">
    <property type="entry name" value="HTH-like"/>
</dbReference>
<dbReference type="SUPFAM" id="SSF46689">
    <property type="entry name" value="Homeodomain-like"/>
    <property type="match status" value="1"/>
</dbReference>
<accession>A0ABR6PJR5</accession>
<dbReference type="InterPro" id="IPR018060">
    <property type="entry name" value="HTH_AraC"/>
</dbReference>
<keyword evidence="4" id="KW-1133">Transmembrane helix</keyword>
<dbReference type="RefSeq" id="WP_076374436.1">
    <property type="nucleotide sequence ID" value="NZ_FTMG01000008.1"/>
</dbReference>
<keyword evidence="1" id="KW-0805">Transcription regulation</keyword>
<feature type="transmembrane region" description="Helical" evidence="4">
    <location>
        <begin position="154"/>
        <end position="173"/>
    </location>
</feature>
<evidence type="ECO:0000256" key="2">
    <source>
        <dbReference type="ARBA" id="ARBA00023125"/>
    </source>
</evidence>
<dbReference type="EMBL" id="JACHCB010000006">
    <property type="protein sequence ID" value="MBB6110014.1"/>
    <property type="molecule type" value="Genomic_DNA"/>
</dbReference>
<dbReference type="SUPFAM" id="SSF51215">
    <property type="entry name" value="Regulatory protein AraC"/>
    <property type="match status" value="1"/>
</dbReference>
<protein>
    <submittedName>
        <fullName evidence="6">AraC-like DNA-binding protein</fullName>
    </submittedName>
</protein>
<evidence type="ECO:0000256" key="1">
    <source>
        <dbReference type="ARBA" id="ARBA00023015"/>
    </source>
</evidence>
<dbReference type="PRINTS" id="PR00032">
    <property type="entry name" value="HTHARAC"/>
</dbReference>
<dbReference type="PROSITE" id="PS01124">
    <property type="entry name" value="HTH_ARAC_FAMILY_2"/>
    <property type="match status" value="1"/>
</dbReference>
<reference evidence="6 7" key="1">
    <citation type="submission" date="2020-08" db="EMBL/GenBank/DDBJ databases">
        <title>Genomic Encyclopedia of Type Strains, Phase IV (KMG-V): Genome sequencing to study the core and pangenomes of soil and plant-associated prokaryotes.</title>
        <authorList>
            <person name="Whitman W."/>
        </authorList>
    </citation>
    <scope>NUCLEOTIDE SEQUENCE [LARGE SCALE GENOMIC DNA]</scope>
    <source>
        <strain evidence="6 7">ANJLi2</strain>
    </source>
</reference>
<dbReference type="Pfam" id="PF12833">
    <property type="entry name" value="HTH_18"/>
    <property type="match status" value="1"/>
</dbReference>
<evidence type="ECO:0000313" key="7">
    <source>
        <dbReference type="Proteomes" id="UP000541583"/>
    </source>
</evidence>
<organism evidence="6 7">
    <name type="scientific">Mucilaginibacter lappiensis</name>
    <dbReference type="NCBI Taxonomy" id="354630"/>
    <lineage>
        <taxon>Bacteria</taxon>
        <taxon>Pseudomonadati</taxon>
        <taxon>Bacteroidota</taxon>
        <taxon>Sphingobacteriia</taxon>
        <taxon>Sphingobacteriales</taxon>
        <taxon>Sphingobacteriaceae</taxon>
        <taxon>Mucilaginibacter</taxon>
    </lineage>
</organism>
<evidence type="ECO:0000313" key="6">
    <source>
        <dbReference type="EMBL" id="MBB6110014.1"/>
    </source>
</evidence>
<name>A0ABR6PJR5_9SPHI</name>
<dbReference type="InterPro" id="IPR020449">
    <property type="entry name" value="Tscrpt_reg_AraC-type_HTH"/>
</dbReference>
<gene>
    <name evidence="6" type="ORF">HDF23_002770</name>
</gene>
<keyword evidence="2" id="KW-0238">DNA-binding</keyword>
<evidence type="ECO:0000256" key="4">
    <source>
        <dbReference type="SAM" id="Phobius"/>
    </source>
</evidence>
<dbReference type="PANTHER" id="PTHR43280:SF32">
    <property type="entry name" value="TRANSCRIPTIONAL REGULATORY PROTEIN"/>
    <property type="match status" value="1"/>
</dbReference>
<dbReference type="SMART" id="SM00342">
    <property type="entry name" value="HTH_ARAC"/>
    <property type="match status" value="1"/>
</dbReference>
<feature type="domain" description="HTH araC/xylS-type" evidence="5">
    <location>
        <begin position="189"/>
        <end position="287"/>
    </location>
</feature>
<keyword evidence="4" id="KW-0812">Transmembrane</keyword>
<dbReference type="Proteomes" id="UP000541583">
    <property type="component" value="Unassembled WGS sequence"/>
</dbReference>
<keyword evidence="3" id="KW-0804">Transcription</keyword>
<keyword evidence="4" id="KW-0472">Membrane</keyword>
<dbReference type="InterPro" id="IPR009057">
    <property type="entry name" value="Homeodomain-like_sf"/>
</dbReference>
<sequence length="289" mass="32883">MANKINRQIPEFGISGSNIKGIALKNLDLNQKAPGEHHTGFAHRDDHYMLVALWEGKLKAIIDFEDHEFSAPCLLMIFPEQVHQLMPQTHLSGWTISFDTALISEETRSILEKDWQNQTPSFSNVPVVWLEQINSLFVAISQLYNKPLITSQNAITALLIGLLYIIIGNIAGVEVKTKNKKSRPTLIKQQFLHLLYKHFKDWKKPSVYAEKLNITTAHLNDTVKRITGRSATEAIQEHCILEARRLLRYTDLGVKEVGYQVGYLNPSHFIKIFKAVTSLTPAQYRQGLI</sequence>
<proteinExistence type="predicted"/>
<evidence type="ECO:0000256" key="3">
    <source>
        <dbReference type="ARBA" id="ARBA00023163"/>
    </source>
</evidence>
<keyword evidence="7" id="KW-1185">Reference proteome</keyword>
<dbReference type="Gene3D" id="1.10.10.60">
    <property type="entry name" value="Homeodomain-like"/>
    <property type="match status" value="1"/>
</dbReference>
<comment type="caution">
    <text evidence="6">The sequence shown here is derived from an EMBL/GenBank/DDBJ whole genome shotgun (WGS) entry which is preliminary data.</text>
</comment>
<evidence type="ECO:0000259" key="5">
    <source>
        <dbReference type="PROSITE" id="PS01124"/>
    </source>
</evidence>